<evidence type="ECO:0000256" key="6">
    <source>
        <dbReference type="ARBA" id="ARBA00023136"/>
    </source>
</evidence>
<evidence type="ECO:0000256" key="3">
    <source>
        <dbReference type="ARBA" id="ARBA00022475"/>
    </source>
</evidence>
<feature type="transmembrane region" description="Helical" evidence="7">
    <location>
        <begin position="20"/>
        <end position="37"/>
    </location>
</feature>
<evidence type="ECO:0000256" key="1">
    <source>
        <dbReference type="ARBA" id="ARBA00004651"/>
    </source>
</evidence>
<keyword evidence="6 7" id="KW-0472">Membrane</keyword>
<evidence type="ECO:0000259" key="8">
    <source>
        <dbReference type="Pfam" id="PF04239"/>
    </source>
</evidence>
<dbReference type="Proteomes" id="UP001596084">
    <property type="component" value="Unassembled WGS sequence"/>
</dbReference>
<evidence type="ECO:0000256" key="5">
    <source>
        <dbReference type="ARBA" id="ARBA00022989"/>
    </source>
</evidence>
<dbReference type="Gene3D" id="3.30.240.20">
    <property type="entry name" value="bsu07140 like domains"/>
    <property type="match status" value="1"/>
</dbReference>
<protein>
    <submittedName>
        <fullName evidence="9">DUF421 domain-containing protein</fullName>
    </submittedName>
</protein>
<sequence>MTAFMLSPLFELTVSPLDLIVRTLVVYAIVLVLLRIAGRRQIAQMGPTELVAMLLISNAVQNSMVGGDSSLAGGLISAATLVVCSRVIRYLTFHSHAMSAFIEGKPITVVIDGKILGAELRKVLMTGPQLRALLMLQGVEDMAGVRRVVLDSEGRLIVTHKGSAIESEIDEQEST</sequence>
<organism evidence="9 10">
    <name type="scientific">Polaromonas jejuensis</name>
    <dbReference type="NCBI Taxonomy" id="457502"/>
    <lineage>
        <taxon>Bacteria</taxon>
        <taxon>Pseudomonadati</taxon>
        <taxon>Pseudomonadota</taxon>
        <taxon>Betaproteobacteria</taxon>
        <taxon>Burkholderiales</taxon>
        <taxon>Comamonadaceae</taxon>
        <taxon>Polaromonas</taxon>
    </lineage>
</organism>
<reference evidence="10" key="1">
    <citation type="journal article" date="2019" name="Int. J. Syst. Evol. Microbiol.">
        <title>The Global Catalogue of Microorganisms (GCM) 10K type strain sequencing project: providing services to taxonomists for standard genome sequencing and annotation.</title>
        <authorList>
            <consortium name="The Broad Institute Genomics Platform"/>
            <consortium name="The Broad Institute Genome Sequencing Center for Infectious Disease"/>
            <person name="Wu L."/>
            <person name="Ma J."/>
        </authorList>
    </citation>
    <scope>NUCLEOTIDE SEQUENCE [LARGE SCALE GENOMIC DNA]</scope>
    <source>
        <strain evidence="10">CGMCC 4.7277</strain>
    </source>
</reference>
<comment type="subcellular location">
    <subcellularLocation>
        <location evidence="1">Cell membrane</location>
        <topology evidence="1">Multi-pass membrane protein</topology>
    </subcellularLocation>
</comment>
<dbReference type="RefSeq" id="WP_084389271.1">
    <property type="nucleotide sequence ID" value="NZ_JBHSMX010000011.1"/>
</dbReference>
<dbReference type="PANTHER" id="PTHR34582">
    <property type="entry name" value="UPF0702 TRANSMEMBRANE PROTEIN YCAP"/>
    <property type="match status" value="1"/>
</dbReference>
<comment type="similarity">
    <text evidence="2">Belongs to the UPF0702 family.</text>
</comment>
<dbReference type="InterPro" id="IPR007353">
    <property type="entry name" value="DUF421"/>
</dbReference>
<proteinExistence type="inferred from homology"/>
<dbReference type="PANTHER" id="PTHR34582:SF6">
    <property type="entry name" value="UPF0702 TRANSMEMBRANE PROTEIN YCAP"/>
    <property type="match status" value="1"/>
</dbReference>
<dbReference type="EMBL" id="JBHSMX010000011">
    <property type="protein sequence ID" value="MFC5520782.1"/>
    <property type="molecule type" value="Genomic_DNA"/>
</dbReference>
<gene>
    <name evidence="9" type="ORF">ACFPP7_07595</name>
</gene>
<accession>A0ABW0QA64</accession>
<name>A0ABW0QA64_9BURK</name>
<keyword evidence="5 7" id="KW-1133">Transmembrane helix</keyword>
<keyword evidence="4 7" id="KW-0812">Transmembrane</keyword>
<dbReference type="Pfam" id="PF04239">
    <property type="entry name" value="DUF421"/>
    <property type="match status" value="1"/>
</dbReference>
<evidence type="ECO:0000313" key="10">
    <source>
        <dbReference type="Proteomes" id="UP001596084"/>
    </source>
</evidence>
<evidence type="ECO:0000256" key="4">
    <source>
        <dbReference type="ARBA" id="ARBA00022692"/>
    </source>
</evidence>
<dbReference type="InterPro" id="IPR023090">
    <property type="entry name" value="UPF0702_alpha/beta_dom_sf"/>
</dbReference>
<evidence type="ECO:0000313" key="9">
    <source>
        <dbReference type="EMBL" id="MFC5520782.1"/>
    </source>
</evidence>
<keyword evidence="10" id="KW-1185">Reference proteome</keyword>
<evidence type="ECO:0000256" key="2">
    <source>
        <dbReference type="ARBA" id="ARBA00006448"/>
    </source>
</evidence>
<comment type="caution">
    <text evidence="9">The sequence shown here is derived from an EMBL/GenBank/DDBJ whole genome shotgun (WGS) entry which is preliminary data.</text>
</comment>
<keyword evidence="3" id="KW-1003">Cell membrane</keyword>
<feature type="domain" description="YetF C-terminal" evidence="8">
    <location>
        <begin position="94"/>
        <end position="163"/>
    </location>
</feature>
<evidence type="ECO:0000256" key="7">
    <source>
        <dbReference type="SAM" id="Phobius"/>
    </source>
</evidence>